<dbReference type="AlphaFoldDB" id="A0A347WM03"/>
<dbReference type="GO" id="GO:0016491">
    <property type="term" value="F:oxidoreductase activity"/>
    <property type="evidence" value="ECO:0007669"/>
    <property type="project" value="UniProtKB-KW"/>
</dbReference>
<dbReference type="PANTHER" id="PTHR43425">
    <property type="entry name" value="OXYGEN-INSENSITIVE NADPH NITROREDUCTASE"/>
    <property type="match status" value="1"/>
</dbReference>
<dbReference type="PANTHER" id="PTHR43425:SF2">
    <property type="entry name" value="OXYGEN-INSENSITIVE NADPH NITROREDUCTASE"/>
    <property type="match status" value="1"/>
</dbReference>
<protein>
    <recommendedName>
        <fullName evidence="6">Nitroreductase domain-containing protein</fullName>
    </recommendedName>
</protein>
<dbReference type="Gene3D" id="3.40.109.10">
    <property type="entry name" value="NADH Oxidase"/>
    <property type="match status" value="1"/>
</dbReference>
<dbReference type="SUPFAM" id="SSF55469">
    <property type="entry name" value="FMN-dependent nitroreductase-like"/>
    <property type="match status" value="1"/>
</dbReference>
<accession>A0A347WM03</accession>
<organism evidence="4 5">
    <name type="scientific">Suicoccus acidiformans</name>
    <dbReference type="NCBI Taxonomy" id="2036206"/>
    <lineage>
        <taxon>Bacteria</taxon>
        <taxon>Bacillati</taxon>
        <taxon>Bacillota</taxon>
        <taxon>Bacilli</taxon>
        <taxon>Lactobacillales</taxon>
        <taxon>Aerococcaceae</taxon>
        <taxon>Suicoccus</taxon>
    </lineage>
</organism>
<keyword evidence="1" id="KW-0285">Flavoprotein</keyword>
<evidence type="ECO:0000256" key="1">
    <source>
        <dbReference type="ARBA" id="ARBA00022630"/>
    </source>
</evidence>
<name>A0A347WM03_9LACT</name>
<dbReference type="Proteomes" id="UP000263232">
    <property type="component" value="Chromosome"/>
</dbReference>
<sequence length="116" mass="13193">MGIDSSNVEKVSALLNLPELTYPLLGLGFGYTAQETALTPKPDLAFKVSENYYQSIKEKADSLEAFDKITYDRQVAKGYKNPKNYSQRIARQITKDPNSTPRAYFVDYLRQRGFDV</sequence>
<dbReference type="InterPro" id="IPR016446">
    <property type="entry name" value="Flavin_OxRdtase_Frp"/>
</dbReference>
<gene>
    <name evidence="4" type="ORF">CL176_08920</name>
</gene>
<dbReference type="EMBL" id="CP023434">
    <property type="protein sequence ID" value="AXY26110.1"/>
    <property type="molecule type" value="Genomic_DNA"/>
</dbReference>
<evidence type="ECO:0000313" key="4">
    <source>
        <dbReference type="EMBL" id="AXY26110.1"/>
    </source>
</evidence>
<keyword evidence="5" id="KW-1185">Reference proteome</keyword>
<evidence type="ECO:0000256" key="2">
    <source>
        <dbReference type="ARBA" id="ARBA00022643"/>
    </source>
</evidence>
<keyword evidence="3" id="KW-0560">Oxidoreductase</keyword>
<dbReference type="InterPro" id="IPR000415">
    <property type="entry name" value="Nitroreductase-like"/>
</dbReference>
<keyword evidence="2" id="KW-0288">FMN</keyword>
<evidence type="ECO:0000256" key="3">
    <source>
        <dbReference type="ARBA" id="ARBA00023002"/>
    </source>
</evidence>
<proteinExistence type="predicted"/>
<evidence type="ECO:0000313" key="5">
    <source>
        <dbReference type="Proteomes" id="UP000263232"/>
    </source>
</evidence>
<evidence type="ECO:0008006" key="6">
    <source>
        <dbReference type="Google" id="ProtNLM"/>
    </source>
</evidence>
<dbReference type="KEGG" id="abae:CL176_08920"/>
<reference evidence="4 5" key="1">
    <citation type="submission" date="2017-09" db="EMBL/GenBank/DDBJ databases">
        <title>Complete genome sequence of Oxytococcus suis strain ZY16052.</title>
        <authorList>
            <person name="Li F."/>
        </authorList>
    </citation>
    <scope>NUCLEOTIDE SEQUENCE [LARGE SCALE GENOMIC DNA]</scope>
    <source>
        <strain evidence="4 5">ZY16052</strain>
    </source>
</reference>